<name>A0A7S3FBJ8_9VIRI</name>
<sequence>MADKLDQTLDDLVAARAAAERAVRPPNARAAAGGPSSGPVRRGGRPPKGWLKSQQGAGSPQDSSAPGAGRGRSRRGAGEAAGTGGGSPYARPEPVRRGGRPPKGWLKAQAQAQAATATAVPEADDSFSPYLNEGAHQHLQGGDLDAIASASAENRVLKVSAGSNPKTVAGSIAYVTRAGEAPALLALGASCINQAVKAVAIARGYVHEDGVDLALQPDFRDEERTSISLRLVKKGNGAYITELPSEAELTVSSRSEPTAVAGAVAAKVREGERCAIVGIGAECVNKAVLAVTFARHFLRDNAVDLKAVPHFVKIERDGGETVSAMKLTILAEQC</sequence>
<dbReference type="AlphaFoldDB" id="A0A7S3FBJ8"/>
<feature type="region of interest" description="Disordered" evidence="1">
    <location>
        <begin position="19"/>
        <end position="107"/>
    </location>
</feature>
<dbReference type="InterPro" id="IPR007347">
    <property type="entry name" value="SpoVS"/>
</dbReference>
<protein>
    <submittedName>
        <fullName evidence="3">Uncharacterized protein</fullName>
    </submittedName>
</protein>
<dbReference type="Pfam" id="PF04232">
    <property type="entry name" value="SpoVS"/>
    <property type="match status" value="2"/>
</dbReference>
<proteinExistence type="predicted"/>
<feature type="compositionally biased region" description="Polar residues" evidence="1">
    <location>
        <begin position="52"/>
        <end position="62"/>
    </location>
</feature>
<dbReference type="Gene3D" id="3.30.110.20">
    <property type="entry name" value="Alba-like domain"/>
    <property type="match status" value="2"/>
</dbReference>
<dbReference type="GO" id="GO:0003676">
    <property type="term" value="F:nucleic acid binding"/>
    <property type="evidence" value="ECO:0007669"/>
    <property type="project" value="InterPro"/>
</dbReference>
<evidence type="ECO:0000313" key="3">
    <source>
        <dbReference type="EMBL" id="CAE0136423.1"/>
    </source>
</evidence>
<gene>
    <name evidence="2" type="ORF">PSIN1315_LOCUS5892</name>
    <name evidence="3" type="ORF">PSIN1315_LOCUS5897</name>
</gene>
<dbReference type="PANTHER" id="PTHR35331:SF1">
    <property type="entry name" value="STAGE V SPORULATION PROTEIN S"/>
    <property type="match status" value="1"/>
</dbReference>
<evidence type="ECO:0000256" key="1">
    <source>
        <dbReference type="SAM" id="MobiDB-lite"/>
    </source>
</evidence>
<dbReference type="PANTHER" id="PTHR35331">
    <property type="entry name" value="STAGE V SPORULATION PROTEIN S"/>
    <property type="match status" value="1"/>
</dbReference>
<feature type="compositionally biased region" description="Low complexity" evidence="1">
    <location>
        <begin position="24"/>
        <end position="40"/>
    </location>
</feature>
<reference evidence="3" key="1">
    <citation type="submission" date="2021-01" db="EMBL/GenBank/DDBJ databases">
        <authorList>
            <person name="Corre E."/>
            <person name="Pelletier E."/>
            <person name="Niang G."/>
            <person name="Scheremetjew M."/>
            <person name="Finn R."/>
            <person name="Kale V."/>
            <person name="Holt S."/>
            <person name="Cochrane G."/>
            <person name="Meng A."/>
            <person name="Brown T."/>
            <person name="Cohen L."/>
        </authorList>
    </citation>
    <scope>NUCLEOTIDE SEQUENCE</scope>
    <source>
        <strain evidence="3">RCC927</strain>
    </source>
</reference>
<organism evidence="3">
    <name type="scientific">Prasinoderma singulare</name>
    <dbReference type="NCBI Taxonomy" id="676789"/>
    <lineage>
        <taxon>Eukaryota</taxon>
        <taxon>Viridiplantae</taxon>
        <taxon>Prasinodermophyta</taxon>
        <taxon>Prasinodermophyceae</taxon>
        <taxon>Prasinodermales</taxon>
        <taxon>Prasinodermaceae</taxon>
        <taxon>Prasinoderma</taxon>
    </lineage>
</organism>
<dbReference type="InterPro" id="IPR036882">
    <property type="entry name" value="Alba-like_dom_sf"/>
</dbReference>
<evidence type="ECO:0000313" key="2">
    <source>
        <dbReference type="EMBL" id="CAE0136412.1"/>
    </source>
</evidence>
<accession>A0A7S3FBJ8</accession>
<dbReference type="EMBL" id="HBHY01009170">
    <property type="protein sequence ID" value="CAE0136423.1"/>
    <property type="molecule type" value="Transcribed_RNA"/>
</dbReference>
<dbReference type="EMBL" id="HBHY01009159">
    <property type="protein sequence ID" value="CAE0136412.1"/>
    <property type="molecule type" value="Transcribed_RNA"/>
</dbReference>